<dbReference type="EMBL" id="SKBQ01000009">
    <property type="protein sequence ID" value="TPX06905.1"/>
    <property type="molecule type" value="Genomic_DNA"/>
</dbReference>
<keyword evidence="2" id="KW-0134">Cell wall</keyword>
<dbReference type="InParanoid" id="A0A507AD72"/>
<sequence>MIAKQLLPVVLAAAGFVSAQSSDKCTQDTFKINSQADASGLSGCSTLKGNVVIGENSDNTIDLSGPKKIDGDLQCKNNGKLITLKSSSLGEITGDFLLQNVTILSTLSMSGLTSVGSISWTSVLELQKLGFTTGLSKAKSVRIADTKIDSLDGIDMTTVALMDINNNHRLVSFDSGLTSLTDTLNINANGAGLQVKFSKLKSVANMTISGVSSFDVPSLSTINGSCAFVENDFKSFSAPNLTQTNSGSILSFVSNNALTNISLPAVTKLGGGLLIANNTALEKIDSIPKLKQVTGDIKFRGVFNTVSMPALDDVGGAFDVVSTENITTSCASFDKLAPAKYVKGGNGHIQGTYTCKGKIENANNDTSGQTGKSGTGSDSSGNKNAAGAVTVNGLTAFGLVAVGAFFQLL</sequence>
<keyword evidence="5" id="KW-0325">Glycoprotein</keyword>
<comment type="caution">
    <text evidence="7">The sequence shown here is derived from an EMBL/GenBank/DDBJ whole genome shotgun (WGS) entry which is preliminary data.</text>
</comment>
<feature type="chain" id="PRO_5021457371" evidence="6">
    <location>
        <begin position="20"/>
        <end position="409"/>
    </location>
</feature>
<dbReference type="InterPro" id="IPR036941">
    <property type="entry name" value="Rcpt_L-dom_sf"/>
</dbReference>
<evidence type="ECO:0000256" key="2">
    <source>
        <dbReference type="ARBA" id="ARBA00022512"/>
    </source>
</evidence>
<protein>
    <submittedName>
        <fullName evidence="7">Uncharacterized protein</fullName>
    </submittedName>
</protein>
<dbReference type="InterPro" id="IPR051648">
    <property type="entry name" value="CWI-Assembly_Regulator"/>
</dbReference>
<dbReference type="OrthoDB" id="536881at2759"/>
<dbReference type="PANTHER" id="PTHR31018:SF3">
    <property type="entry name" value="RECEPTOR PROTEIN-TYROSINE KINASE"/>
    <property type="match status" value="1"/>
</dbReference>
<feature type="signal peptide" evidence="6">
    <location>
        <begin position="1"/>
        <end position="19"/>
    </location>
</feature>
<evidence type="ECO:0000256" key="4">
    <source>
        <dbReference type="ARBA" id="ARBA00022729"/>
    </source>
</evidence>
<organism evidence="7 8">
    <name type="scientific">Thyridium curvatum</name>
    <dbReference type="NCBI Taxonomy" id="1093900"/>
    <lineage>
        <taxon>Eukaryota</taxon>
        <taxon>Fungi</taxon>
        <taxon>Dikarya</taxon>
        <taxon>Ascomycota</taxon>
        <taxon>Pezizomycotina</taxon>
        <taxon>Sordariomycetes</taxon>
        <taxon>Sordariomycetidae</taxon>
        <taxon>Thyridiales</taxon>
        <taxon>Thyridiaceae</taxon>
        <taxon>Thyridium</taxon>
    </lineage>
</organism>
<dbReference type="GO" id="GO:0009277">
    <property type="term" value="C:fungal-type cell wall"/>
    <property type="evidence" value="ECO:0007669"/>
    <property type="project" value="TreeGrafter"/>
</dbReference>
<reference evidence="7 8" key="1">
    <citation type="submission" date="2019-06" db="EMBL/GenBank/DDBJ databases">
        <title>Draft genome sequence of the filamentous fungus Phialemoniopsis curvata isolated from diesel fuel.</title>
        <authorList>
            <person name="Varaljay V.A."/>
            <person name="Lyon W.J."/>
            <person name="Crouch A.L."/>
            <person name="Drake C.E."/>
            <person name="Hollomon J.M."/>
            <person name="Nadeau L.J."/>
            <person name="Nunn H.S."/>
            <person name="Stevenson B.S."/>
            <person name="Bojanowski C.L."/>
            <person name="Crookes-Goodson W.J."/>
        </authorList>
    </citation>
    <scope>NUCLEOTIDE SEQUENCE [LARGE SCALE GENOMIC DNA]</scope>
    <source>
        <strain evidence="7 8">D216</strain>
    </source>
</reference>
<evidence type="ECO:0000256" key="1">
    <source>
        <dbReference type="ARBA" id="ARBA00004191"/>
    </source>
</evidence>
<keyword evidence="4 6" id="KW-0732">Signal</keyword>
<dbReference type="GO" id="GO:0009986">
    <property type="term" value="C:cell surface"/>
    <property type="evidence" value="ECO:0007669"/>
    <property type="project" value="TreeGrafter"/>
</dbReference>
<dbReference type="Proteomes" id="UP000319257">
    <property type="component" value="Unassembled WGS sequence"/>
</dbReference>
<dbReference type="AlphaFoldDB" id="A0A507AD72"/>
<dbReference type="Gene3D" id="3.80.20.20">
    <property type="entry name" value="Receptor L-domain"/>
    <property type="match status" value="1"/>
</dbReference>
<dbReference type="GO" id="GO:0005886">
    <property type="term" value="C:plasma membrane"/>
    <property type="evidence" value="ECO:0007669"/>
    <property type="project" value="TreeGrafter"/>
</dbReference>
<dbReference type="Pfam" id="PF12454">
    <property type="entry name" value="Ecm33"/>
    <property type="match status" value="1"/>
</dbReference>
<evidence type="ECO:0000313" key="8">
    <source>
        <dbReference type="Proteomes" id="UP000319257"/>
    </source>
</evidence>
<gene>
    <name evidence="7" type="ORF">E0L32_002401</name>
</gene>
<name>A0A507AD72_9PEZI</name>
<dbReference type="GO" id="GO:0031505">
    <property type="term" value="P:fungal-type cell wall organization"/>
    <property type="evidence" value="ECO:0007669"/>
    <property type="project" value="TreeGrafter"/>
</dbReference>
<accession>A0A507AD72</accession>
<dbReference type="FunCoup" id="A0A507AD72">
    <property type="interactions" value="141"/>
</dbReference>
<dbReference type="GeneID" id="41969848"/>
<comment type="subcellular location">
    <subcellularLocation>
        <location evidence="1">Secreted</location>
        <location evidence="1">Cell wall</location>
    </subcellularLocation>
</comment>
<evidence type="ECO:0000256" key="3">
    <source>
        <dbReference type="ARBA" id="ARBA00022525"/>
    </source>
</evidence>
<dbReference type="RefSeq" id="XP_030988616.1">
    <property type="nucleotide sequence ID" value="XM_031136587.1"/>
</dbReference>
<evidence type="ECO:0000256" key="5">
    <source>
        <dbReference type="ARBA" id="ARBA00023180"/>
    </source>
</evidence>
<dbReference type="SUPFAM" id="SSF52058">
    <property type="entry name" value="L domain-like"/>
    <property type="match status" value="2"/>
</dbReference>
<proteinExistence type="predicted"/>
<evidence type="ECO:0000313" key="7">
    <source>
        <dbReference type="EMBL" id="TPX06905.1"/>
    </source>
</evidence>
<keyword evidence="3" id="KW-0964">Secreted</keyword>
<evidence type="ECO:0000256" key="6">
    <source>
        <dbReference type="SAM" id="SignalP"/>
    </source>
</evidence>
<dbReference type="STRING" id="1093900.A0A507AD72"/>
<keyword evidence="8" id="KW-1185">Reference proteome</keyword>
<dbReference type="PANTHER" id="PTHR31018">
    <property type="entry name" value="SPORULATION-SPECIFIC PROTEIN-RELATED"/>
    <property type="match status" value="1"/>
</dbReference>